<feature type="transmembrane region" description="Helical" evidence="1">
    <location>
        <begin position="67"/>
        <end position="85"/>
    </location>
</feature>
<dbReference type="EMBL" id="LT629772">
    <property type="protein sequence ID" value="SDT41544.1"/>
    <property type="molecule type" value="Genomic_DNA"/>
</dbReference>
<proteinExistence type="predicted"/>
<accession>A0A1H2A6K2</accession>
<keyword evidence="1" id="KW-0812">Transmembrane</keyword>
<name>A0A1H2A6K2_9ACTN</name>
<dbReference type="STRING" id="630515.SAMN04489812_5701"/>
<evidence type="ECO:0000313" key="2">
    <source>
        <dbReference type="EMBL" id="SDT41544.1"/>
    </source>
</evidence>
<keyword evidence="3" id="KW-1185">Reference proteome</keyword>
<dbReference type="Proteomes" id="UP000199103">
    <property type="component" value="Chromosome I"/>
</dbReference>
<keyword evidence="1" id="KW-0472">Membrane</keyword>
<gene>
    <name evidence="2" type="ORF">SAMN04489812_5701</name>
</gene>
<sequence>MWGVRSWIAAGIDVVMVLLFAMVGRRSHSETDTVLGVLQTAWPFLVAAVVGSLIALLWHDAYGWRSALTVWLTTVVGGMLLRLASGDTAAWPFWIVAFITLGILIVGWRLIARSVLRVRASRHPDPAR</sequence>
<dbReference type="InterPro" id="IPR021414">
    <property type="entry name" value="DUF3054"/>
</dbReference>
<organism evidence="2 3">
    <name type="scientific">Microlunatus soli</name>
    <dbReference type="NCBI Taxonomy" id="630515"/>
    <lineage>
        <taxon>Bacteria</taxon>
        <taxon>Bacillati</taxon>
        <taxon>Actinomycetota</taxon>
        <taxon>Actinomycetes</taxon>
        <taxon>Propionibacteriales</taxon>
        <taxon>Propionibacteriaceae</taxon>
        <taxon>Microlunatus</taxon>
    </lineage>
</organism>
<dbReference type="Pfam" id="PF11255">
    <property type="entry name" value="DUF3054"/>
    <property type="match status" value="1"/>
</dbReference>
<evidence type="ECO:0000313" key="3">
    <source>
        <dbReference type="Proteomes" id="UP000199103"/>
    </source>
</evidence>
<protein>
    <recommendedName>
        <fullName evidence="4">DUF3054 domain-containing protein</fullName>
    </recommendedName>
</protein>
<dbReference type="AlphaFoldDB" id="A0A1H2A6K2"/>
<reference evidence="2 3" key="1">
    <citation type="submission" date="2016-10" db="EMBL/GenBank/DDBJ databases">
        <authorList>
            <person name="de Groot N.N."/>
        </authorList>
    </citation>
    <scope>NUCLEOTIDE SEQUENCE [LARGE SCALE GENOMIC DNA]</scope>
    <source>
        <strain evidence="2 3">DSM 21800</strain>
    </source>
</reference>
<feature type="transmembrane region" description="Helical" evidence="1">
    <location>
        <begin position="91"/>
        <end position="112"/>
    </location>
</feature>
<feature type="transmembrane region" description="Helical" evidence="1">
    <location>
        <begin position="7"/>
        <end position="24"/>
    </location>
</feature>
<evidence type="ECO:0000256" key="1">
    <source>
        <dbReference type="SAM" id="Phobius"/>
    </source>
</evidence>
<keyword evidence="1" id="KW-1133">Transmembrane helix</keyword>
<feature type="transmembrane region" description="Helical" evidence="1">
    <location>
        <begin position="36"/>
        <end position="58"/>
    </location>
</feature>
<evidence type="ECO:0008006" key="4">
    <source>
        <dbReference type="Google" id="ProtNLM"/>
    </source>
</evidence>